<dbReference type="Proteomes" id="UP000284531">
    <property type="component" value="Unassembled WGS sequence"/>
</dbReference>
<comment type="caution">
    <text evidence="1">The sequence shown here is derived from an EMBL/GenBank/DDBJ whole genome shotgun (WGS) entry which is preliminary data.</text>
</comment>
<keyword evidence="2" id="KW-1185">Reference proteome</keyword>
<reference evidence="1 2" key="1">
    <citation type="submission" date="2018-09" db="EMBL/GenBank/DDBJ databases">
        <title>Genomic Encyclopedia of Archaeal and Bacterial Type Strains, Phase II (KMG-II): from individual species to whole genera.</title>
        <authorList>
            <person name="Goeker M."/>
        </authorList>
    </citation>
    <scope>NUCLEOTIDE SEQUENCE [LARGE SCALE GENOMIC DNA]</scope>
    <source>
        <strain evidence="1 2">DSM 21950</strain>
    </source>
</reference>
<organism evidence="1 2">
    <name type="scientific">Marinifilum flexuosum</name>
    <dbReference type="NCBI Taxonomy" id="1117708"/>
    <lineage>
        <taxon>Bacteria</taxon>
        <taxon>Pseudomonadati</taxon>
        <taxon>Bacteroidota</taxon>
        <taxon>Bacteroidia</taxon>
        <taxon>Marinilabiliales</taxon>
        <taxon>Marinifilaceae</taxon>
    </lineage>
</organism>
<dbReference type="PANTHER" id="PTHR34472:SF1">
    <property type="entry name" value="SULFUR CARRIER PROTEIN THIS"/>
    <property type="match status" value="1"/>
</dbReference>
<dbReference type="Gene3D" id="3.10.20.30">
    <property type="match status" value="1"/>
</dbReference>
<dbReference type="InterPro" id="IPR003749">
    <property type="entry name" value="ThiS/MoaD-like"/>
</dbReference>
<dbReference type="Pfam" id="PF02597">
    <property type="entry name" value="ThiS"/>
    <property type="match status" value="1"/>
</dbReference>
<accession>A0A419XAR1</accession>
<dbReference type="CDD" id="cd00565">
    <property type="entry name" value="Ubl_ThiS"/>
    <property type="match status" value="1"/>
</dbReference>
<gene>
    <name evidence="1" type="ORF">BXY64_1840</name>
</gene>
<dbReference type="EMBL" id="RAPQ01000008">
    <property type="protein sequence ID" value="RKE04812.1"/>
    <property type="molecule type" value="Genomic_DNA"/>
</dbReference>
<dbReference type="AlphaFoldDB" id="A0A419XAR1"/>
<dbReference type="InterPro" id="IPR010035">
    <property type="entry name" value="Thi_S"/>
</dbReference>
<dbReference type="InterPro" id="IPR016155">
    <property type="entry name" value="Mopterin_synth/thiamin_S_b"/>
</dbReference>
<sequence length="81" mass="8895">MYVSPVSTPVIFFEMNIFCNGNPIALDDCASLFTLLSVTEYVDQKGIAVAVNNCVVKKQDWESHQLQENDKVLIVSATKGG</sequence>
<evidence type="ECO:0000313" key="1">
    <source>
        <dbReference type="EMBL" id="RKE04812.1"/>
    </source>
</evidence>
<name>A0A419XAR1_9BACT</name>
<dbReference type="NCBIfam" id="TIGR01683">
    <property type="entry name" value="thiS"/>
    <property type="match status" value="1"/>
</dbReference>
<dbReference type="SUPFAM" id="SSF54285">
    <property type="entry name" value="MoaD/ThiS"/>
    <property type="match status" value="1"/>
</dbReference>
<dbReference type="InterPro" id="IPR012675">
    <property type="entry name" value="Beta-grasp_dom_sf"/>
</dbReference>
<dbReference type="PANTHER" id="PTHR34472">
    <property type="entry name" value="SULFUR CARRIER PROTEIN THIS"/>
    <property type="match status" value="1"/>
</dbReference>
<evidence type="ECO:0000313" key="2">
    <source>
        <dbReference type="Proteomes" id="UP000284531"/>
    </source>
</evidence>
<protein>
    <submittedName>
        <fullName evidence="1">Sulfur carrier protein ThiS</fullName>
    </submittedName>
</protein>
<proteinExistence type="predicted"/>